<evidence type="ECO:0000256" key="3">
    <source>
        <dbReference type="ARBA" id="ARBA00023274"/>
    </source>
</evidence>
<dbReference type="InterPro" id="IPR001515">
    <property type="entry name" value="Ribosomal_eL32"/>
</dbReference>
<reference evidence="4" key="1">
    <citation type="journal article" date="2020" name="J. Eukaryot. Microbiol.">
        <title>De novo Sequencing, Assembly and Annotation of the Transcriptome for the Free-Living Testate Amoeba Arcella intermedia.</title>
        <authorList>
            <person name="Ribeiro G.M."/>
            <person name="Porfirio-Sousa A.L."/>
            <person name="Maurer-Alcala X.X."/>
            <person name="Katz L.A."/>
            <person name="Lahr D.J.G."/>
        </authorList>
    </citation>
    <scope>NUCLEOTIDE SEQUENCE</scope>
</reference>
<evidence type="ECO:0000256" key="2">
    <source>
        <dbReference type="ARBA" id="ARBA00022980"/>
    </source>
</evidence>
<proteinExistence type="inferred from homology"/>
<dbReference type="PANTHER" id="PTHR23413:SF1">
    <property type="entry name" value="RIBOSOMAL PROTEIN L32"/>
    <property type="match status" value="1"/>
</dbReference>
<keyword evidence="3" id="KW-0687">Ribonucleoprotein</keyword>
<evidence type="ECO:0000256" key="1">
    <source>
        <dbReference type="ARBA" id="ARBA00008431"/>
    </source>
</evidence>
<sequence length="134" mass="15863">MPAPVLNKTIVKKRRARFLRQHVERYKRLSIKHNSWRKPKGIDSRMRRRFKGQRPLANIGYGSDKKTKFLGPNHLYTFLVHNVADLEVLLMHNKKYAAEIGHAVSFQKRKEIITRAQQLDILVTNKDARIRHQE</sequence>
<protein>
    <recommendedName>
        <fullName evidence="5">Ribosomal protein L32e</fullName>
    </recommendedName>
</protein>
<comment type="similarity">
    <text evidence="1">Belongs to the eukaryotic ribosomal protein eL32 family.</text>
</comment>
<dbReference type="SMART" id="SM01393">
    <property type="entry name" value="Ribosomal_L32e"/>
    <property type="match status" value="1"/>
</dbReference>
<dbReference type="Pfam" id="PF01655">
    <property type="entry name" value="Ribosomal_L32e"/>
    <property type="match status" value="1"/>
</dbReference>
<dbReference type="GO" id="GO:0006412">
    <property type="term" value="P:translation"/>
    <property type="evidence" value="ECO:0007669"/>
    <property type="project" value="InterPro"/>
</dbReference>
<dbReference type="SUPFAM" id="SSF52042">
    <property type="entry name" value="Ribosomal protein L32e"/>
    <property type="match status" value="1"/>
</dbReference>
<dbReference type="GO" id="GO:0022625">
    <property type="term" value="C:cytosolic large ribosomal subunit"/>
    <property type="evidence" value="ECO:0007669"/>
    <property type="project" value="TreeGrafter"/>
</dbReference>
<organism evidence="4">
    <name type="scientific">Arcella intermedia</name>
    <dbReference type="NCBI Taxonomy" id="1963864"/>
    <lineage>
        <taxon>Eukaryota</taxon>
        <taxon>Amoebozoa</taxon>
        <taxon>Tubulinea</taxon>
        <taxon>Elardia</taxon>
        <taxon>Arcellinida</taxon>
        <taxon>Sphaerothecina</taxon>
        <taxon>Arcellidae</taxon>
        <taxon>Arcella</taxon>
    </lineage>
</organism>
<dbReference type="AlphaFoldDB" id="A0A6B2LQR7"/>
<keyword evidence="2" id="KW-0689">Ribosomal protein</keyword>
<accession>A0A6B2LQR7</accession>
<dbReference type="PANTHER" id="PTHR23413">
    <property type="entry name" value="60S RIBOSOMAL PROTEIN L32 AND DNA-DIRECTED RNA POLYMERASE II, SUBUNIT N"/>
    <property type="match status" value="1"/>
</dbReference>
<name>A0A6B2LQR7_9EUKA</name>
<evidence type="ECO:0000313" key="4">
    <source>
        <dbReference type="EMBL" id="NDV39275.1"/>
    </source>
</evidence>
<evidence type="ECO:0008006" key="5">
    <source>
        <dbReference type="Google" id="ProtNLM"/>
    </source>
</evidence>
<dbReference type="EMBL" id="GIBP01010306">
    <property type="protein sequence ID" value="NDV39275.1"/>
    <property type="molecule type" value="Transcribed_RNA"/>
</dbReference>
<dbReference type="CDD" id="cd00513">
    <property type="entry name" value="Ribosomal_L32_L32e"/>
    <property type="match status" value="1"/>
</dbReference>
<dbReference type="GO" id="GO:0003735">
    <property type="term" value="F:structural constituent of ribosome"/>
    <property type="evidence" value="ECO:0007669"/>
    <property type="project" value="InterPro"/>
</dbReference>
<dbReference type="InterPro" id="IPR036351">
    <property type="entry name" value="Ribosomal_eL32_sf"/>
</dbReference>